<name>A0A6S6TUI1_9BACT</name>
<accession>A0A6S6TUI1</accession>
<dbReference type="Gene3D" id="2.40.160.10">
    <property type="entry name" value="Porin"/>
    <property type="match status" value="1"/>
</dbReference>
<evidence type="ECO:0008006" key="2">
    <source>
        <dbReference type="Google" id="ProtNLM"/>
    </source>
</evidence>
<gene>
    <name evidence="1" type="ORF">HELGO_WM59859</name>
</gene>
<sequence length="201" mass="22198">NMQVLGVTYEGVENLVLSAWYNRLKNAEVDAISYLESIYENSFKDYTYGLGLQYSHQSYLKGDDTDVYGVKLDAGLSSLGLLFSCSYNKINNNVATSGFGGGPFFSGSEFLVIDNAGKNAVARTVGVEYDASTLGLKDLTLGFGKMYIETENETKAREFDFLASYQVNDRLAIDMVYADLKAVNVGVVNANHLHVYVNYIF</sequence>
<dbReference type="InterPro" id="IPR023614">
    <property type="entry name" value="Porin_dom_sf"/>
</dbReference>
<proteinExistence type="predicted"/>
<protein>
    <recommendedName>
        <fullName evidence="2">Outer membrane porin</fullName>
    </recommendedName>
</protein>
<evidence type="ECO:0000313" key="1">
    <source>
        <dbReference type="EMBL" id="CAA6824392.1"/>
    </source>
</evidence>
<reference evidence="1" key="1">
    <citation type="submission" date="2020-01" db="EMBL/GenBank/DDBJ databases">
        <authorList>
            <person name="Meier V. D."/>
            <person name="Meier V D."/>
        </authorList>
    </citation>
    <scope>NUCLEOTIDE SEQUENCE</scope>
    <source>
        <strain evidence="1">HLG_WM_MAG_03</strain>
    </source>
</reference>
<organism evidence="1">
    <name type="scientific">uncultured Sulfurovum sp</name>
    <dbReference type="NCBI Taxonomy" id="269237"/>
    <lineage>
        <taxon>Bacteria</taxon>
        <taxon>Pseudomonadati</taxon>
        <taxon>Campylobacterota</taxon>
        <taxon>Epsilonproteobacteria</taxon>
        <taxon>Campylobacterales</taxon>
        <taxon>Sulfurovaceae</taxon>
        <taxon>Sulfurovum</taxon>
        <taxon>environmental samples</taxon>
    </lineage>
</organism>
<dbReference type="AlphaFoldDB" id="A0A6S6TUI1"/>
<dbReference type="EMBL" id="CACVAR010000370">
    <property type="protein sequence ID" value="CAA6824392.1"/>
    <property type="molecule type" value="Genomic_DNA"/>
</dbReference>
<feature type="non-terminal residue" evidence="1">
    <location>
        <position position="1"/>
    </location>
</feature>